<evidence type="ECO:0000256" key="9">
    <source>
        <dbReference type="NCBIfam" id="TIGR01128"/>
    </source>
</evidence>
<dbReference type="SUPFAM" id="SSF52540">
    <property type="entry name" value="P-loop containing nucleoside triphosphate hydrolases"/>
    <property type="match status" value="1"/>
</dbReference>
<dbReference type="FunFam" id="1.20.272.10:FF:000008">
    <property type="entry name" value="DNA polymerase III, delta subunit"/>
    <property type="match status" value="1"/>
</dbReference>
<reference evidence="13" key="1">
    <citation type="submission" date="2010-08" db="EMBL/GenBank/DDBJ databases">
        <title>Genome comparisons of Edwardsiella bacteria analysed using deep sequencing technology.</title>
        <authorList>
            <person name="van Soest J.J."/>
            <person name="Henkel C.V."/>
            <person name="Jansen H.J."/>
            <person name="van den Hondel C.A.M.J.J."/>
            <person name="Bloemberg G.V."/>
            <person name="Meijer A.H."/>
            <person name="Spaink H.P."/>
        </authorList>
    </citation>
    <scope>NUCLEOTIDE SEQUENCE [LARGE SCALE GENOMIC DNA]</scope>
    <source>
        <strain evidence="13">FL6-60</strain>
    </source>
</reference>
<dbReference type="Gene3D" id="3.40.50.300">
    <property type="entry name" value="P-loop containing nucleotide triphosphate hydrolases"/>
    <property type="match status" value="1"/>
</dbReference>
<evidence type="ECO:0000256" key="3">
    <source>
        <dbReference type="ARBA" id="ARBA00022679"/>
    </source>
</evidence>
<comment type="catalytic activity">
    <reaction evidence="8">
        <text>DNA(n) + a 2'-deoxyribonucleoside 5'-triphosphate = DNA(n+1) + diphosphate</text>
        <dbReference type="Rhea" id="RHEA:22508"/>
        <dbReference type="Rhea" id="RHEA-COMP:17339"/>
        <dbReference type="Rhea" id="RHEA-COMP:17340"/>
        <dbReference type="ChEBI" id="CHEBI:33019"/>
        <dbReference type="ChEBI" id="CHEBI:61560"/>
        <dbReference type="ChEBI" id="CHEBI:173112"/>
        <dbReference type="EC" id="2.7.7.7"/>
    </reaction>
</comment>
<dbReference type="Pfam" id="PF06144">
    <property type="entry name" value="DNA_pol3_delta"/>
    <property type="match status" value="1"/>
</dbReference>
<dbReference type="GO" id="GO:0006261">
    <property type="term" value="P:DNA-templated DNA replication"/>
    <property type="evidence" value="ECO:0007669"/>
    <property type="project" value="TreeGrafter"/>
</dbReference>
<evidence type="ECO:0000256" key="2">
    <source>
        <dbReference type="ARBA" id="ARBA00017703"/>
    </source>
</evidence>
<dbReference type="InterPro" id="IPR010372">
    <property type="entry name" value="DNA_pol3_delta_N"/>
</dbReference>
<dbReference type="GO" id="GO:0009360">
    <property type="term" value="C:DNA polymerase III complex"/>
    <property type="evidence" value="ECO:0007669"/>
    <property type="project" value="UniProtKB-UniRule"/>
</dbReference>
<keyword evidence="13" id="KW-1185">Reference proteome</keyword>
<dbReference type="AlphaFoldDB" id="A0A0H3DV05"/>
<feature type="domain" description="DNA polymerase III delta N-terminal" evidence="10">
    <location>
        <begin position="21"/>
        <end position="140"/>
    </location>
</feature>
<feature type="domain" description="DNA polymerase III subunit delta C-terminal" evidence="11">
    <location>
        <begin position="214"/>
        <end position="337"/>
    </location>
</feature>
<dbReference type="NCBIfam" id="TIGR01128">
    <property type="entry name" value="holA"/>
    <property type="match status" value="1"/>
</dbReference>
<name>A0A0H3DV05_EDWTF</name>
<evidence type="ECO:0000313" key="12">
    <source>
        <dbReference type="EMBL" id="ADM42482.1"/>
    </source>
</evidence>
<evidence type="ECO:0000313" key="13">
    <source>
        <dbReference type="Proteomes" id="UP000002230"/>
    </source>
</evidence>
<dbReference type="PANTHER" id="PTHR34388:SF1">
    <property type="entry name" value="DNA POLYMERASE III SUBUNIT DELTA"/>
    <property type="match status" value="1"/>
</dbReference>
<proteinExistence type="inferred from homology"/>
<organism evidence="12 13">
    <name type="scientific">Edwardsiella tarda (strain FL6-60)</name>
    <dbReference type="NCBI Taxonomy" id="718251"/>
    <lineage>
        <taxon>Bacteria</taxon>
        <taxon>Pseudomonadati</taxon>
        <taxon>Pseudomonadota</taxon>
        <taxon>Gammaproteobacteria</taxon>
        <taxon>Enterobacterales</taxon>
        <taxon>Hafniaceae</taxon>
        <taxon>Edwardsiella</taxon>
    </lineage>
</organism>
<reference evidence="12 13" key="2">
    <citation type="journal article" date="2011" name="BMC Immunol.">
        <title>Comparison of static immersion and intravenous injection systems for exposure of zebrafish embryos to the natural pathogen Edwardsiella tarda.</title>
        <authorList>
            <person name="van Soest J.J."/>
            <person name="Stockhammer O.W."/>
            <person name="Ordas A."/>
            <person name="Bloemberg G.V."/>
            <person name="Spaink H.P."/>
            <person name="Meijer A.H."/>
        </authorList>
    </citation>
    <scope>NUCLEOTIDE SEQUENCE [LARGE SCALE GENOMIC DNA]</scope>
    <source>
        <strain evidence="12 13">FL6-60</strain>
    </source>
</reference>
<dbReference type="InterPro" id="IPR032780">
    <property type="entry name" value="DNA_pol3_delt_C"/>
</dbReference>
<evidence type="ECO:0000256" key="7">
    <source>
        <dbReference type="ARBA" id="ARBA00034754"/>
    </source>
</evidence>
<dbReference type="GO" id="GO:0003677">
    <property type="term" value="F:DNA binding"/>
    <property type="evidence" value="ECO:0007669"/>
    <property type="project" value="InterPro"/>
</dbReference>
<dbReference type="Proteomes" id="UP000002230">
    <property type="component" value="Chromosome"/>
</dbReference>
<evidence type="ECO:0000256" key="8">
    <source>
        <dbReference type="ARBA" id="ARBA00049244"/>
    </source>
</evidence>
<dbReference type="KEGG" id="etd:ETAF_2379"/>
<dbReference type="InterPro" id="IPR005790">
    <property type="entry name" value="DNA_polIII_delta"/>
</dbReference>
<accession>A0A0H3DV05</accession>
<dbReference type="Pfam" id="PF14840">
    <property type="entry name" value="DNA_pol3_delt_C"/>
    <property type="match status" value="1"/>
</dbReference>
<evidence type="ECO:0000256" key="1">
    <source>
        <dbReference type="ARBA" id="ARBA00012417"/>
    </source>
</evidence>
<dbReference type="CDD" id="cd18138">
    <property type="entry name" value="HLD_clamp_pol_III_delta"/>
    <property type="match status" value="1"/>
</dbReference>
<dbReference type="Gene3D" id="1.10.8.60">
    <property type="match status" value="1"/>
</dbReference>
<keyword evidence="6" id="KW-0239">DNA-directed DNA polymerase</keyword>
<dbReference type="PANTHER" id="PTHR34388">
    <property type="entry name" value="DNA POLYMERASE III SUBUNIT DELTA"/>
    <property type="match status" value="1"/>
</dbReference>
<dbReference type="PATRIC" id="fig|718251.5.peg.2468"/>
<keyword evidence="4 12" id="KW-0548">Nucleotidyltransferase</keyword>
<dbReference type="SUPFAM" id="SSF48019">
    <property type="entry name" value="post-AAA+ oligomerization domain-like"/>
    <property type="match status" value="1"/>
</dbReference>
<dbReference type="EMBL" id="CP002154">
    <property type="protein sequence ID" value="ADM42482.1"/>
    <property type="molecule type" value="Genomic_DNA"/>
</dbReference>
<evidence type="ECO:0000256" key="5">
    <source>
        <dbReference type="ARBA" id="ARBA00022705"/>
    </source>
</evidence>
<gene>
    <name evidence="12" type="ordered locus">ETAF_2379</name>
</gene>
<dbReference type="InterPro" id="IPR008921">
    <property type="entry name" value="DNA_pol3_clamp-load_cplx_C"/>
</dbReference>
<dbReference type="EC" id="2.7.7.7" evidence="1 9"/>
<comment type="similarity">
    <text evidence="7">Belongs to the DNA polymerase HolA subunit family.</text>
</comment>
<evidence type="ECO:0000256" key="4">
    <source>
        <dbReference type="ARBA" id="ARBA00022695"/>
    </source>
</evidence>
<dbReference type="HOGENOM" id="CLU_044694_0_2_6"/>
<dbReference type="GO" id="GO:0003887">
    <property type="term" value="F:DNA-directed DNA polymerase activity"/>
    <property type="evidence" value="ECO:0007669"/>
    <property type="project" value="UniProtKB-UniRule"/>
</dbReference>
<keyword evidence="5" id="KW-0235">DNA replication</keyword>
<sequence length="344" mass="38948">MSRIYPEQLGAQLQDGLRACYFILGNEPLLIQESLDLIRQRARAHGFDEQFSVTLDPHTDWDALFSQSQSMSLFASRQILTLTLPDNGVNAAMGERLSQLAALLHPDLLLLLRGPRLTRTQENAAWYKLLSPQATLVSCQTPEQTQLPRWVANRARQMQLQLDEAALQLLCYCYEGNLLALSQALGRLSLLYPDGRLTLPRVEQAVNDAAHFSPFHWLDAMLAARGKRAWHILNQLRQEGCEPVVLVRTVQRELLLLLQLKSGATQTPLRTLFDKHKVWQNRRPLLTQALQTLSLTQLHQAVALLSQCEQIIKQDFGQSVWPQLESLTLLLCGKTLPESMLHAE</sequence>
<dbReference type="InterPro" id="IPR027417">
    <property type="entry name" value="P-loop_NTPase"/>
</dbReference>
<protein>
    <recommendedName>
        <fullName evidence="2 9">DNA polymerase III subunit delta</fullName>
        <ecNumber evidence="1 9">2.7.7.7</ecNumber>
    </recommendedName>
</protein>
<dbReference type="FunFam" id="1.10.8.60:FF:000041">
    <property type="entry name" value="DNA polymerase III subunit delta"/>
    <property type="match status" value="1"/>
</dbReference>
<keyword evidence="3 12" id="KW-0808">Transferase</keyword>
<dbReference type="Gene3D" id="1.20.272.10">
    <property type="match status" value="1"/>
</dbReference>
<evidence type="ECO:0000259" key="11">
    <source>
        <dbReference type="Pfam" id="PF14840"/>
    </source>
</evidence>
<evidence type="ECO:0000256" key="6">
    <source>
        <dbReference type="ARBA" id="ARBA00022932"/>
    </source>
</evidence>
<evidence type="ECO:0000259" key="10">
    <source>
        <dbReference type="Pfam" id="PF06144"/>
    </source>
</evidence>